<protein>
    <submittedName>
        <fullName evidence="1">Uncharacterized protein</fullName>
    </submittedName>
</protein>
<dbReference type="Gene3D" id="3.20.20.370">
    <property type="entry name" value="Glycoside hydrolase/deacetylase"/>
    <property type="match status" value="1"/>
</dbReference>
<dbReference type="GO" id="GO:0005975">
    <property type="term" value="P:carbohydrate metabolic process"/>
    <property type="evidence" value="ECO:0007669"/>
    <property type="project" value="InterPro"/>
</dbReference>
<proteinExistence type="predicted"/>
<organism evidence="1 2">
    <name type="scientific">Virgibacillus salarius</name>
    <dbReference type="NCBI Taxonomy" id="447199"/>
    <lineage>
        <taxon>Bacteria</taxon>
        <taxon>Bacillati</taxon>
        <taxon>Bacillota</taxon>
        <taxon>Bacilli</taxon>
        <taxon>Bacillales</taxon>
        <taxon>Bacillaceae</taxon>
        <taxon>Virgibacillus</taxon>
    </lineage>
</organism>
<evidence type="ECO:0000313" key="1">
    <source>
        <dbReference type="EMBL" id="MBR7796183.1"/>
    </source>
</evidence>
<dbReference type="AlphaFoldDB" id="A0A941DXW9"/>
<dbReference type="RefSeq" id="WP_034679961.1">
    <property type="nucleotide sequence ID" value="NZ_BAAACY010000017.1"/>
</dbReference>
<dbReference type="InterPro" id="IPR011330">
    <property type="entry name" value="Glyco_hydro/deAcase_b/a-brl"/>
</dbReference>
<evidence type="ECO:0000313" key="2">
    <source>
        <dbReference type="Proteomes" id="UP000675284"/>
    </source>
</evidence>
<dbReference type="SUPFAM" id="SSF88713">
    <property type="entry name" value="Glycoside hydrolase/deacetylase"/>
    <property type="match status" value="1"/>
</dbReference>
<reference evidence="1" key="1">
    <citation type="submission" date="2021-04" db="EMBL/GenBank/DDBJ databases">
        <title>Isolation and polyphasic classification of algal microorganism.</title>
        <authorList>
            <person name="Wang S."/>
        </authorList>
    </citation>
    <scope>NUCLEOTIDE SEQUENCE</scope>
    <source>
        <strain evidence="1">720a</strain>
    </source>
</reference>
<comment type="caution">
    <text evidence="1">The sequence shown here is derived from an EMBL/GenBank/DDBJ whole genome shotgun (WGS) entry which is preliminary data.</text>
</comment>
<gene>
    <name evidence="1" type="ORF">KCX74_09020</name>
</gene>
<name>A0A941DXW9_9BACI</name>
<keyword evidence="2" id="KW-1185">Reference proteome</keyword>
<sequence length="59" mass="6763">MTPGDIILLDDSGGNRSQTVESLEDILAYFQRLNYQMVTVFELLLYGSTNQFNPLLFYP</sequence>
<dbReference type="EMBL" id="JAGSOT010000022">
    <property type="protein sequence ID" value="MBR7796183.1"/>
    <property type="molecule type" value="Genomic_DNA"/>
</dbReference>
<accession>A0A941DXW9</accession>
<dbReference type="Proteomes" id="UP000675284">
    <property type="component" value="Unassembled WGS sequence"/>
</dbReference>